<dbReference type="InterPro" id="IPR051459">
    <property type="entry name" value="Cytochrome_c-type_DH"/>
</dbReference>
<feature type="chain" id="PRO_5020543878" evidence="6">
    <location>
        <begin position="16"/>
        <end position="161"/>
    </location>
</feature>
<dbReference type="EMBL" id="CP040602">
    <property type="protein sequence ID" value="QCU90981.1"/>
    <property type="molecule type" value="Genomic_DNA"/>
</dbReference>
<dbReference type="PANTHER" id="PTHR35008">
    <property type="entry name" value="BLL4482 PROTEIN-RELATED"/>
    <property type="match status" value="1"/>
</dbReference>
<dbReference type="InterPro" id="IPR009056">
    <property type="entry name" value="Cyt_c-like_dom"/>
</dbReference>
<dbReference type="GO" id="GO:0046872">
    <property type="term" value="F:metal ion binding"/>
    <property type="evidence" value="ECO:0007669"/>
    <property type="project" value="UniProtKB-KW"/>
</dbReference>
<accession>A0A4P9K7S3</accession>
<dbReference type="PANTHER" id="PTHR35008:SF8">
    <property type="entry name" value="ALCOHOL DEHYDROGENASE CYTOCHROME C SUBUNIT"/>
    <property type="match status" value="1"/>
</dbReference>
<reference evidence="8 9" key="1">
    <citation type="submission" date="2019-05" db="EMBL/GenBank/DDBJ databases">
        <title>Thiomicrorhabdus sediminis sp. nov, a novel sulfur-oxidizing bacterium isolated from coastal sediment.</title>
        <authorList>
            <person name="Liu X."/>
        </authorList>
    </citation>
    <scope>NUCLEOTIDE SEQUENCE [LARGE SCALE GENOMIC DNA]</scope>
    <source>
        <strain evidence="8 9">G1</strain>
    </source>
</reference>
<dbReference type="Pfam" id="PF13442">
    <property type="entry name" value="Cytochrome_CBB3"/>
    <property type="match status" value="1"/>
</dbReference>
<keyword evidence="2 4" id="KW-0479">Metal-binding</keyword>
<evidence type="ECO:0000256" key="6">
    <source>
        <dbReference type="SAM" id="SignalP"/>
    </source>
</evidence>
<organism evidence="8 9">
    <name type="scientific">Thiomicrorhabdus sediminis</name>
    <dbReference type="NCBI Taxonomy" id="2580412"/>
    <lineage>
        <taxon>Bacteria</taxon>
        <taxon>Pseudomonadati</taxon>
        <taxon>Pseudomonadota</taxon>
        <taxon>Gammaproteobacteria</taxon>
        <taxon>Thiotrichales</taxon>
        <taxon>Piscirickettsiaceae</taxon>
        <taxon>Thiomicrorhabdus</taxon>
    </lineage>
</organism>
<dbReference type="SUPFAM" id="SSF46626">
    <property type="entry name" value="Cytochrome c"/>
    <property type="match status" value="1"/>
</dbReference>
<dbReference type="InterPro" id="IPR036909">
    <property type="entry name" value="Cyt_c-like_dom_sf"/>
</dbReference>
<dbReference type="RefSeq" id="WP_138565655.1">
    <property type="nucleotide sequence ID" value="NZ_CP040602.1"/>
</dbReference>
<evidence type="ECO:0000256" key="3">
    <source>
        <dbReference type="ARBA" id="ARBA00023004"/>
    </source>
</evidence>
<gene>
    <name evidence="8" type="ORF">FE785_10275</name>
</gene>
<dbReference type="KEGG" id="thig:FE785_10275"/>
<feature type="domain" description="Cytochrome c" evidence="7">
    <location>
        <begin position="52"/>
        <end position="146"/>
    </location>
</feature>
<protein>
    <submittedName>
        <fullName evidence="8">Cytochrome c</fullName>
    </submittedName>
</protein>
<evidence type="ECO:0000259" key="7">
    <source>
        <dbReference type="PROSITE" id="PS51007"/>
    </source>
</evidence>
<dbReference type="AlphaFoldDB" id="A0A4P9K7S3"/>
<keyword evidence="1 4" id="KW-0349">Heme</keyword>
<dbReference type="PROSITE" id="PS51257">
    <property type="entry name" value="PROKAR_LIPOPROTEIN"/>
    <property type="match status" value="1"/>
</dbReference>
<evidence type="ECO:0000256" key="1">
    <source>
        <dbReference type="ARBA" id="ARBA00022617"/>
    </source>
</evidence>
<dbReference type="PROSITE" id="PS51007">
    <property type="entry name" value="CYTC"/>
    <property type="match status" value="1"/>
</dbReference>
<keyword evidence="6" id="KW-0732">Signal</keyword>
<evidence type="ECO:0000313" key="8">
    <source>
        <dbReference type="EMBL" id="QCU90981.1"/>
    </source>
</evidence>
<sequence>MKYLFILLSTSLLSACTDTNTQSKSSENDTSSANNSTVYSEKETTKRWYSTTDVQMGKKVFLANCAACHGDQAQGLVKDWKQTLDNGKYPAPPLNGSAHAWHHPLKILNRTIVYGGIPLGGTMPGFKDKLSQTERLQAIAYFQNFWSDEIYQAWLSRGGLK</sequence>
<proteinExistence type="predicted"/>
<evidence type="ECO:0000256" key="2">
    <source>
        <dbReference type="ARBA" id="ARBA00022723"/>
    </source>
</evidence>
<dbReference type="Gene3D" id="1.10.760.10">
    <property type="entry name" value="Cytochrome c-like domain"/>
    <property type="match status" value="1"/>
</dbReference>
<feature type="region of interest" description="Disordered" evidence="5">
    <location>
        <begin position="19"/>
        <end position="38"/>
    </location>
</feature>
<dbReference type="Proteomes" id="UP000304864">
    <property type="component" value="Chromosome"/>
</dbReference>
<dbReference type="GO" id="GO:0009055">
    <property type="term" value="F:electron transfer activity"/>
    <property type="evidence" value="ECO:0007669"/>
    <property type="project" value="InterPro"/>
</dbReference>
<evidence type="ECO:0000256" key="5">
    <source>
        <dbReference type="SAM" id="MobiDB-lite"/>
    </source>
</evidence>
<name>A0A4P9K7S3_9GAMM</name>
<feature type="signal peptide" evidence="6">
    <location>
        <begin position="1"/>
        <end position="15"/>
    </location>
</feature>
<keyword evidence="3 4" id="KW-0408">Iron</keyword>
<evidence type="ECO:0000256" key="4">
    <source>
        <dbReference type="PROSITE-ProRule" id="PRU00433"/>
    </source>
</evidence>
<evidence type="ECO:0000313" key="9">
    <source>
        <dbReference type="Proteomes" id="UP000304864"/>
    </source>
</evidence>
<dbReference type="GO" id="GO:0020037">
    <property type="term" value="F:heme binding"/>
    <property type="evidence" value="ECO:0007669"/>
    <property type="project" value="InterPro"/>
</dbReference>
<keyword evidence="9" id="KW-1185">Reference proteome</keyword>
<dbReference type="OrthoDB" id="9811281at2"/>